<dbReference type="Proteomes" id="UP000658131">
    <property type="component" value="Unassembled WGS sequence"/>
</dbReference>
<evidence type="ECO:0008006" key="4">
    <source>
        <dbReference type="Google" id="ProtNLM"/>
    </source>
</evidence>
<dbReference type="EMBL" id="JACRTB010000023">
    <property type="protein sequence ID" value="MBC8577170.1"/>
    <property type="molecule type" value="Genomic_DNA"/>
</dbReference>
<feature type="signal peptide" evidence="1">
    <location>
        <begin position="1"/>
        <end position="23"/>
    </location>
</feature>
<proteinExistence type="predicted"/>
<gene>
    <name evidence="2" type="ORF">H8717_12225</name>
</gene>
<organism evidence="2 3">
    <name type="scientific">Yanshouia hominis</name>
    <dbReference type="NCBI Taxonomy" id="2763673"/>
    <lineage>
        <taxon>Bacteria</taxon>
        <taxon>Bacillati</taxon>
        <taxon>Bacillota</taxon>
        <taxon>Clostridia</taxon>
        <taxon>Eubacteriales</taxon>
        <taxon>Oscillospiraceae</taxon>
        <taxon>Yanshouia</taxon>
    </lineage>
</organism>
<keyword evidence="3" id="KW-1185">Reference proteome</keyword>
<sequence>MRLRLTAALLALLLTSCSGVSLRVDELLSPPRLTAEQSAIYDAIETAVGTNSFKLKYPRRGDYLSACVLTDLDRDGTDEAIAFYELTVNGVTSAWMSILVQKDGVWKSRQELPGEGAEIDFIDFAPVDRADHNNIIVGWIVAGQESMLCKVYDYDETVSLQYEGNYNECLIQDVDRNGLSEIVLCTVGGSRTPVMSLVKYRSGRIVRTSEVQMPSSMTGYAQLVCGQLTSGLTAICADIYLGNDGMTTRIAALDTQKSIIEELPGEELGIYESFDRPTPTLYCRDINQDGQIDLPVVRRMPGYEKSNERDALYLTQYKSIIDGSLQTVASMAVNFSNGYRFILPESWVNAVTVRRQSDTGEWRFVLYREDLDRSVTELLRIRVTSPSDYQDKFETAEYRTVATKGVNSYEIHIPDGNYPGYSISYEQAENLFALLD</sequence>
<reference evidence="2 3" key="1">
    <citation type="submission" date="2020-08" db="EMBL/GenBank/DDBJ databases">
        <title>Genome public.</title>
        <authorList>
            <person name="Liu C."/>
            <person name="Sun Q."/>
        </authorList>
    </citation>
    <scope>NUCLEOTIDE SEQUENCE [LARGE SCALE GENOMIC DNA]</scope>
    <source>
        <strain evidence="2 3">BX1</strain>
    </source>
</reference>
<name>A0ABR7NLC4_9FIRM</name>
<accession>A0ABR7NLC4</accession>
<evidence type="ECO:0000313" key="3">
    <source>
        <dbReference type="Proteomes" id="UP000658131"/>
    </source>
</evidence>
<dbReference type="PROSITE" id="PS51257">
    <property type="entry name" value="PROKAR_LIPOPROTEIN"/>
    <property type="match status" value="1"/>
</dbReference>
<protein>
    <recommendedName>
        <fullName evidence="4">VCBS repeat-containing protein</fullName>
    </recommendedName>
</protein>
<evidence type="ECO:0000313" key="2">
    <source>
        <dbReference type="EMBL" id="MBC8577170.1"/>
    </source>
</evidence>
<feature type="chain" id="PRO_5045478973" description="VCBS repeat-containing protein" evidence="1">
    <location>
        <begin position="24"/>
        <end position="436"/>
    </location>
</feature>
<dbReference type="RefSeq" id="WP_262400636.1">
    <property type="nucleotide sequence ID" value="NZ_JACRTB010000023.1"/>
</dbReference>
<evidence type="ECO:0000256" key="1">
    <source>
        <dbReference type="SAM" id="SignalP"/>
    </source>
</evidence>
<keyword evidence="1" id="KW-0732">Signal</keyword>
<comment type="caution">
    <text evidence="2">The sequence shown here is derived from an EMBL/GenBank/DDBJ whole genome shotgun (WGS) entry which is preliminary data.</text>
</comment>